<dbReference type="InterPro" id="IPR002197">
    <property type="entry name" value="HTH_Fis"/>
</dbReference>
<dbReference type="PROSITE" id="PS00688">
    <property type="entry name" value="SIGMA54_INTERACT_3"/>
    <property type="match status" value="1"/>
</dbReference>
<evidence type="ECO:0000313" key="9">
    <source>
        <dbReference type="Proteomes" id="UP000502415"/>
    </source>
</evidence>
<dbReference type="InterPro" id="IPR025944">
    <property type="entry name" value="Sigma_54_int_dom_CS"/>
</dbReference>
<dbReference type="PROSITE" id="PS50045">
    <property type="entry name" value="SIGMA54_INTERACT_4"/>
    <property type="match status" value="1"/>
</dbReference>
<dbReference type="FunFam" id="3.40.50.300:FF:000006">
    <property type="entry name" value="DNA-binding transcriptional regulator NtrC"/>
    <property type="match status" value="1"/>
</dbReference>
<feature type="region of interest" description="Disordered" evidence="6">
    <location>
        <begin position="633"/>
        <end position="656"/>
    </location>
</feature>
<dbReference type="Pfam" id="PF01590">
    <property type="entry name" value="GAF"/>
    <property type="match status" value="1"/>
</dbReference>
<feature type="compositionally biased region" description="Polar residues" evidence="6">
    <location>
        <begin position="642"/>
        <end position="654"/>
    </location>
</feature>
<dbReference type="InterPro" id="IPR058031">
    <property type="entry name" value="AAA_lid_NorR"/>
</dbReference>
<dbReference type="InterPro" id="IPR002078">
    <property type="entry name" value="Sigma_54_int"/>
</dbReference>
<dbReference type="KEGG" id="mfy:HH212_09705"/>
<dbReference type="Pfam" id="PF02954">
    <property type="entry name" value="HTH_8"/>
    <property type="match status" value="1"/>
</dbReference>
<dbReference type="InterPro" id="IPR029016">
    <property type="entry name" value="GAF-like_dom_sf"/>
</dbReference>
<dbReference type="Gene3D" id="1.10.8.60">
    <property type="match status" value="1"/>
</dbReference>
<sequence>MEIAVEHVKRVHLVVRGRLDSNHVSGAISPGSTTNPDRESNFPAAANRITQSWIRCLNEYKLDPGACNDPEVVSPAELQERQERLADLQAVAKVEMANLYQQLADSGYAIILTDRDGVLLNYFGDPAFTHAASKTGLLPGALWTERAQGTNGMGTCLFERRPLTVHQDEHYLSRNIGLSCAAAPIFDHEGELVAVLDASGESHLAQQHTLALVSMSVQMIENRVFLHQFRHDYIVRFHNRPEFVGTLSEGAIALSVTGRVLAATRSALFQLGLRCRSEIVGRDITELFNVTFCGLIDSSIKKSFHPVPIFECRNGARFFALMYQPVSNAGIRPTIDAGSASAKSTRPAGVSNTALDALHFGDPAMNANIHMAKRVFERNVAILLQGETGTGKEMFARAVHLSSSRATRPFIAINCASIPEALIESELFGYRSGAFTGASKEGQRGKLLQANGGTLFLDEIGDMPVALQARLLRVLEEREVVPLGSETPVKLDIRLLSATHCDLQKKIGQGEFREDLYYRLQGVTITLPPLRDRADRPALIRHLAAEESDDGSPVELDANLLALLDRQRWPGNVRQLRHLLRTMIALRQSDRLGVHDLPAEYRVHAFDVAALSQIPAATPVIPDLSADVLPHGQLQMPHDQKNTSSSEAAGTSDSDILGAQKLNPLESAERYALLKELAQRDWNLSCVARELNISRNTLYRKLQRLQIKTPDKSLFH</sequence>
<dbReference type="EMBL" id="CP051685">
    <property type="protein sequence ID" value="QJE00263.1"/>
    <property type="molecule type" value="Genomic_DNA"/>
</dbReference>
<dbReference type="SUPFAM" id="SSF46689">
    <property type="entry name" value="Homeodomain-like"/>
    <property type="match status" value="1"/>
</dbReference>
<evidence type="ECO:0000256" key="6">
    <source>
        <dbReference type="SAM" id="MobiDB-lite"/>
    </source>
</evidence>
<dbReference type="PANTHER" id="PTHR32071">
    <property type="entry name" value="TRANSCRIPTIONAL REGULATORY PROTEIN"/>
    <property type="match status" value="1"/>
</dbReference>
<evidence type="ECO:0000256" key="1">
    <source>
        <dbReference type="ARBA" id="ARBA00022741"/>
    </source>
</evidence>
<dbReference type="InterPro" id="IPR025943">
    <property type="entry name" value="Sigma_54_int_dom_ATP-bd_2"/>
</dbReference>
<dbReference type="Gene3D" id="3.40.50.300">
    <property type="entry name" value="P-loop containing nucleotide triphosphate hydrolases"/>
    <property type="match status" value="1"/>
</dbReference>
<dbReference type="InterPro" id="IPR003018">
    <property type="entry name" value="GAF"/>
</dbReference>
<dbReference type="PANTHER" id="PTHR32071:SF77">
    <property type="entry name" value="TRANSCRIPTIONAL REGULATORY PROTEIN"/>
    <property type="match status" value="1"/>
</dbReference>
<keyword evidence="3" id="KW-0805">Transcription regulation</keyword>
<keyword evidence="1" id="KW-0547">Nucleotide-binding</keyword>
<evidence type="ECO:0000256" key="4">
    <source>
        <dbReference type="ARBA" id="ARBA00023125"/>
    </source>
</evidence>
<dbReference type="InterPro" id="IPR003593">
    <property type="entry name" value="AAA+_ATPase"/>
</dbReference>
<dbReference type="RefSeq" id="WP_170202295.1">
    <property type="nucleotide sequence ID" value="NZ_CP051685.1"/>
</dbReference>
<keyword evidence="5" id="KW-0804">Transcription</keyword>
<feature type="domain" description="Sigma-54 factor interaction" evidence="7">
    <location>
        <begin position="358"/>
        <end position="585"/>
    </location>
</feature>
<evidence type="ECO:0000256" key="2">
    <source>
        <dbReference type="ARBA" id="ARBA00022840"/>
    </source>
</evidence>
<name>A0A7Z2VVJ5_9BURK</name>
<dbReference type="SUPFAM" id="SSF52540">
    <property type="entry name" value="P-loop containing nucleoside triphosphate hydrolases"/>
    <property type="match status" value="1"/>
</dbReference>
<dbReference type="Pfam" id="PF00158">
    <property type="entry name" value="Sigma54_activat"/>
    <property type="match status" value="1"/>
</dbReference>
<dbReference type="Pfam" id="PF25601">
    <property type="entry name" value="AAA_lid_14"/>
    <property type="match status" value="1"/>
</dbReference>
<dbReference type="PROSITE" id="PS00676">
    <property type="entry name" value="SIGMA54_INTERACT_2"/>
    <property type="match status" value="1"/>
</dbReference>
<dbReference type="InterPro" id="IPR025662">
    <property type="entry name" value="Sigma_54_int_dom_ATP-bd_1"/>
</dbReference>
<keyword evidence="4" id="KW-0238">DNA-binding</keyword>
<evidence type="ECO:0000256" key="5">
    <source>
        <dbReference type="ARBA" id="ARBA00023163"/>
    </source>
</evidence>
<dbReference type="PROSITE" id="PS00675">
    <property type="entry name" value="SIGMA54_INTERACT_1"/>
    <property type="match status" value="1"/>
</dbReference>
<dbReference type="Gene3D" id="3.30.450.40">
    <property type="match status" value="1"/>
</dbReference>
<dbReference type="Proteomes" id="UP000502415">
    <property type="component" value="Chromosome"/>
</dbReference>
<dbReference type="SMART" id="SM00382">
    <property type="entry name" value="AAA"/>
    <property type="match status" value="1"/>
</dbReference>
<proteinExistence type="predicted"/>
<keyword evidence="9" id="KW-1185">Reference proteome</keyword>
<dbReference type="SUPFAM" id="SSF55781">
    <property type="entry name" value="GAF domain-like"/>
    <property type="match status" value="1"/>
</dbReference>
<evidence type="ECO:0000259" key="7">
    <source>
        <dbReference type="PROSITE" id="PS50045"/>
    </source>
</evidence>
<evidence type="ECO:0000256" key="3">
    <source>
        <dbReference type="ARBA" id="ARBA00023015"/>
    </source>
</evidence>
<dbReference type="GO" id="GO:0006355">
    <property type="term" value="P:regulation of DNA-templated transcription"/>
    <property type="evidence" value="ECO:0007669"/>
    <property type="project" value="InterPro"/>
</dbReference>
<dbReference type="CDD" id="cd00009">
    <property type="entry name" value="AAA"/>
    <property type="match status" value="1"/>
</dbReference>
<reference evidence="8 9" key="1">
    <citation type="submission" date="2020-04" db="EMBL/GenBank/DDBJ databases">
        <title>Genome sequencing of novel species.</title>
        <authorList>
            <person name="Heo J."/>
            <person name="Kim S.-J."/>
            <person name="Kim J.-S."/>
            <person name="Hong S.-B."/>
            <person name="Kwon S.-W."/>
        </authorList>
    </citation>
    <scope>NUCLEOTIDE SEQUENCE [LARGE SCALE GENOMIC DNA]</scope>
    <source>
        <strain evidence="8 9">GN2-R2</strain>
    </source>
</reference>
<dbReference type="GO" id="GO:0043565">
    <property type="term" value="F:sequence-specific DNA binding"/>
    <property type="evidence" value="ECO:0007669"/>
    <property type="project" value="InterPro"/>
</dbReference>
<dbReference type="GO" id="GO:0005524">
    <property type="term" value="F:ATP binding"/>
    <property type="evidence" value="ECO:0007669"/>
    <property type="project" value="UniProtKB-KW"/>
</dbReference>
<gene>
    <name evidence="8" type="ORF">HH212_09705</name>
</gene>
<protein>
    <submittedName>
        <fullName evidence="8">Sigma-54-dependent Fis family transcriptional regulator</fullName>
    </submittedName>
</protein>
<organism evidence="8 9">
    <name type="scientific">Massilia forsythiae</name>
    <dbReference type="NCBI Taxonomy" id="2728020"/>
    <lineage>
        <taxon>Bacteria</taxon>
        <taxon>Pseudomonadati</taxon>
        <taxon>Pseudomonadota</taxon>
        <taxon>Betaproteobacteria</taxon>
        <taxon>Burkholderiales</taxon>
        <taxon>Oxalobacteraceae</taxon>
        <taxon>Telluria group</taxon>
        <taxon>Massilia</taxon>
    </lineage>
</organism>
<dbReference type="InterPro" id="IPR027417">
    <property type="entry name" value="P-loop_NTPase"/>
</dbReference>
<dbReference type="AlphaFoldDB" id="A0A7Z2VVJ5"/>
<accession>A0A7Z2VVJ5</accession>
<keyword evidence="2" id="KW-0067">ATP-binding</keyword>
<evidence type="ECO:0000313" key="8">
    <source>
        <dbReference type="EMBL" id="QJE00263.1"/>
    </source>
</evidence>
<dbReference type="Gene3D" id="1.10.10.60">
    <property type="entry name" value="Homeodomain-like"/>
    <property type="match status" value="1"/>
</dbReference>
<dbReference type="InterPro" id="IPR009057">
    <property type="entry name" value="Homeodomain-like_sf"/>
</dbReference>